<proteinExistence type="predicted"/>
<evidence type="ECO:0000313" key="2">
    <source>
        <dbReference type="EMBL" id="EZQ01737.1"/>
    </source>
</evidence>
<dbReference type="InterPro" id="IPR006638">
    <property type="entry name" value="Elp3/MiaA/NifB-like_rSAM"/>
</dbReference>
<dbReference type="PANTHER" id="PTHR42731">
    <property type="entry name" value="SLL1084 PROTEIN"/>
    <property type="match status" value="1"/>
</dbReference>
<comment type="caution">
    <text evidence="2">The sequence shown here is derived from an EMBL/GenBank/DDBJ whole genome shotgun (WGS) entry which is preliminary data.</text>
</comment>
<evidence type="ECO:0000313" key="3">
    <source>
        <dbReference type="Proteomes" id="UP000024332"/>
    </source>
</evidence>
<dbReference type="Gene3D" id="3.40.50.280">
    <property type="entry name" value="Cobalamin-binding domain"/>
    <property type="match status" value="1"/>
</dbReference>
<accession>A0A031LHV9</accession>
<dbReference type="SUPFAM" id="SSF102114">
    <property type="entry name" value="Radical SAM enzymes"/>
    <property type="match status" value="1"/>
</dbReference>
<dbReference type="AlphaFoldDB" id="A0A031LHV9"/>
<dbReference type="SFLD" id="SFLDS00029">
    <property type="entry name" value="Radical_SAM"/>
    <property type="match status" value="1"/>
</dbReference>
<gene>
    <name evidence="2" type="ORF">CM19_12425</name>
</gene>
<dbReference type="InterPro" id="IPR023404">
    <property type="entry name" value="rSAM_horseshoe"/>
</dbReference>
<dbReference type="GO" id="GO:0051536">
    <property type="term" value="F:iron-sulfur cluster binding"/>
    <property type="evidence" value="ECO:0007669"/>
    <property type="project" value="InterPro"/>
</dbReference>
<dbReference type="Gene3D" id="3.80.30.20">
    <property type="entry name" value="tm_1862 like domain"/>
    <property type="match status" value="1"/>
</dbReference>
<dbReference type="InterPro" id="IPR058240">
    <property type="entry name" value="rSAM_sf"/>
</dbReference>
<dbReference type="PROSITE" id="PS51918">
    <property type="entry name" value="RADICAL_SAM"/>
    <property type="match status" value="1"/>
</dbReference>
<protein>
    <submittedName>
        <fullName evidence="2">Radical SAM protein</fullName>
    </submittedName>
</protein>
<dbReference type="STRING" id="1160895.CM19_12425"/>
<keyword evidence="3" id="KW-1185">Reference proteome</keyword>
<dbReference type="InterPro" id="IPR007197">
    <property type="entry name" value="rSAM"/>
</dbReference>
<dbReference type="Pfam" id="PF04055">
    <property type="entry name" value="Radical_SAM"/>
    <property type="match status" value="1"/>
</dbReference>
<dbReference type="GO" id="GO:0003824">
    <property type="term" value="F:catalytic activity"/>
    <property type="evidence" value="ECO:0007669"/>
    <property type="project" value="InterPro"/>
</dbReference>
<dbReference type="PANTHER" id="PTHR42731:SF4">
    <property type="entry name" value="RADICAL SAM DOMAIN PROTEIN"/>
    <property type="match status" value="1"/>
</dbReference>
<organism evidence="2 3">
    <name type="scientific">Candidatus Acidianus copahuensis</name>
    <dbReference type="NCBI Taxonomy" id="1160895"/>
    <lineage>
        <taxon>Archaea</taxon>
        <taxon>Thermoproteota</taxon>
        <taxon>Thermoprotei</taxon>
        <taxon>Sulfolobales</taxon>
        <taxon>Sulfolobaceae</taxon>
        <taxon>Acidianus</taxon>
    </lineage>
</organism>
<dbReference type="EMBL" id="JFZT01000062">
    <property type="protein sequence ID" value="EZQ01737.1"/>
    <property type="molecule type" value="Genomic_DNA"/>
</dbReference>
<dbReference type="SFLD" id="SFLDG01082">
    <property type="entry name" value="B12-binding_domain_containing"/>
    <property type="match status" value="1"/>
</dbReference>
<name>A0A031LHV9_9CREN</name>
<dbReference type="RefSeq" id="WP_048100654.1">
    <property type="nucleotide sequence ID" value="NZ_JFZT01000062.1"/>
</dbReference>
<sequence>MSYDVILSSDRGSFTDYGGTSVLGYVACMPSRIVPRLFMDKFFTPQVKTDKDGKALIAPYALRKIEAVLVNSGFKVAVVPPEKIDKFIDKTKIIGITAHDPFGLNPVSAKLSFLFGGGPTWTAKFFEEFGEKLELYKDKYHFKVIAGGPGAWELSLKKPKWVDTVFIGEAEVDFPELVKRIVNGESELPAIFRGRNSKLEEIPPIVNPARLGEVQITRGCPRGCKFCSITPETFRSIPLDVIKREVEVNLRSGRNRVEFITDDVMLYGSSKLKPNHDAIVKLFTEVMNMGVDGIWFPHISAPAVRESPKTVRSISEISHYDTDRAAAPVVGLESGSLRILEKYMTAKAFPWTVREWKNIIIDATAIMNENFIYPCYTMTIGYPEETEDDVEKSIDLVQSIIDHKFTAWIFPLPVIPISTTYISKNAYPTPKSLPSNYWDLLYISWKYDLQITRELIPVITSAMHNRFVRYIVQKMIDKIFSSIEFFFTELKKTKGEYSKDLQEVNLNNASGVIKSIYWLIRLSIRPLNS</sequence>
<dbReference type="SMART" id="SM00729">
    <property type="entry name" value="Elp3"/>
    <property type="match status" value="1"/>
</dbReference>
<evidence type="ECO:0000259" key="1">
    <source>
        <dbReference type="PROSITE" id="PS51918"/>
    </source>
</evidence>
<reference evidence="2 3" key="1">
    <citation type="submission" date="2014-03" db="EMBL/GenBank/DDBJ databases">
        <title>Draft genome sequence of the novel thermoacidophilic archaea Acidianus copahuensis ALE1 strain, isolated from Copahue volcanic area in Neuquen Argentina.</title>
        <authorList>
            <person name="Urbieta M.S."/>
            <person name="Rascovan N."/>
            <person name="Castro C."/>
            <person name="Revale S."/>
            <person name="Giaveno M.A."/>
            <person name="Vazquez M.P."/>
            <person name="Donati E.R."/>
        </authorList>
    </citation>
    <scope>NUCLEOTIDE SEQUENCE [LARGE SCALE GENOMIC DNA]</scope>
    <source>
        <strain evidence="2 3">ALE1</strain>
    </source>
</reference>
<feature type="domain" description="Radical SAM core" evidence="1">
    <location>
        <begin position="206"/>
        <end position="462"/>
    </location>
</feature>
<dbReference type="Proteomes" id="UP000024332">
    <property type="component" value="Unassembled WGS sequence"/>
</dbReference>
<dbReference type="OrthoDB" id="358785at2157"/>